<dbReference type="Gene3D" id="1.10.3720.10">
    <property type="entry name" value="MetI-like"/>
    <property type="match status" value="1"/>
</dbReference>
<proteinExistence type="inferred from homology"/>
<dbReference type="GO" id="GO:0022857">
    <property type="term" value="F:transmembrane transporter activity"/>
    <property type="evidence" value="ECO:0007669"/>
    <property type="project" value="InterPro"/>
</dbReference>
<keyword evidence="12" id="KW-1185">Reference proteome</keyword>
<evidence type="ECO:0000256" key="3">
    <source>
        <dbReference type="ARBA" id="ARBA00022448"/>
    </source>
</evidence>
<dbReference type="STRING" id="883113.HMPREF9708_01459"/>
<dbReference type="EMBL" id="AGEG01000016">
    <property type="protein sequence ID" value="EHR36198.1"/>
    <property type="molecule type" value="Genomic_DNA"/>
</dbReference>
<dbReference type="SUPFAM" id="SSF161098">
    <property type="entry name" value="MetI-like"/>
    <property type="match status" value="1"/>
</dbReference>
<evidence type="ECO:0000313" key="12">
    <source>
        <dbReference type="Proteomes" id="UP000006190"/>
    </source>
</evidence>
<dbReference type="AlphaFoldDB" id="H3NKS0"/>
<evidence type="ECO:0000256" key="7">
    <source>
        <dbReference type="ARBA" id="ARBA00022989"/>
    </source>
</evidence>
<organism evidence="11 12">
    <name type="scientific">Facklamia languida CCUG 37842</name>
    <dbReference type="NCBI Taxonomy" id="883113"/>
    <lineage>
        <taxon>Bacteria</taxon>
        <taxon>Bacillati</taxon>
        <taxon>Bacillota</taxon>
        <taxon>Bacilli</taxon>
        <taxon>Lactobacillales</taxon>
        <taxon>Aerococcaceae</taxon>
        <taxon>Facklamia</taxon>
    </lineage>
</organism>
<dbReference type="OrthoDB" id="9774451at2"/>
<dbReference type="FunFam" id="1.10.3720.10:FF:000033">
    <property type="entry name" value="Polar amino acid ABC transporter permease"/>
    <property type="match status" value="1"/>
</dbReference>
<protein>
    <submittedName>
        <fullName evidence="11">His/Glu/Gln/Arg/opine family amino ABC transporter, permease, 3-TM region</fullName>
    </submittedName>
</protein>
<dbReference type="PATRIC" id="fig|883113.3.peg.1458"/>
<evidence type="ECO:0000256" key="9">
    <source>
        <dbReference type="RuleBase" id="RU363032"/>
    </source>
</evidence>
<feature type="transmembrane region" description="Helical" evidence="9">
    <location>
        <begin position="104"/>
        <end position="123"/>
    </location>
</feature>
<dbReference type="eggNOG" id="COG0765">
    <property type="taxonomic scope" value="Bacteria"/>
</dbReference>
<dbReference type="InterPro" id="IPR010065">
    <property type="entry name" value="AA_ABC_transptr_permease_3TM"/>
</dbReference>
<keyword evidence="5 9" id="KW-0812">Transmembrane</keyword>
<dbReference type="GO" id="GO:0043190">
    <property type="term" value="C:ATP-binding cassette (ABC) transporter complex"/>
    <property type="evidence" value="ECO:0007669"/>
    <property type="project" value="InterPro"/>
</dbReference>
<feature type="transmembrane region" description="Helical" evidence="9">
    <location>
        <begin position="72"/>
        <end position="92"/>
    </location>
</feature>
<name>H3NKS0_9LACT</name>
<keyword evidence="8 9" id="KW-0472">Membrane</keyword>
<gene>
    <name evidence="11" type="ORF">HMPREF9708_01459</name>
</gene>
<evidence type="ECO:0000259" key="10">
    <source>
        <dbReference type="PROSITE" id="PS50928"/>
    </source>
</evidence>
<evidence type="ECO:0000313" key="11">
    <source>
        <dbReference type="EMBL" id="EHR36198.1"/>
    </source>
</evidence>
<keyword evidence="3 9" id="KW-0813">Transport</keyword>
<dbReference type="NCBIfam" id="TIGR01726">
    <property type="entry name" value="HEQRo_perm_3TM"/>
    <property type="match status" value="1"/>
</dbReference>
<comment type="subcellular location">
    <subcellularLocation>
        <location evidence="1 9">Cell membrane</location>
        <topology evidence="1 9">Multi-pass membrane protein</topology>
    </subcellularLocation>
</comment>
<dbReference type="HOGENOM" id="CLU_019602_1_1_9"/>
<keyword evidence="7 9" id="KW-1133">Transmembrane helix</keyword>
<dbReference type="InterPro" id="IPR035906">
    <property type="entry name" value="MetI-like_sf"/>
</dbReference>
<dbReference type="InterPro" id="IPR000515">
    <property type="entry name" value="MetI-like"/>
</dbReference>
<evidence type="ECO:0000256" key="4">
    <source>
        <dbReference type="ARBA" id="ARBA00022475"/>
    </source>
</evidence>
<evidence type="ECO:0000256" key="8">
    <source>
        <dbReference type="ARBA" id="ARBA00023136"/>
    </source>
</evidence>
<feature type="domain" description="ABC transmembrane type-1" evidence="10">
    <location>
        <begin position="19"/>
        <end position="223"/>
    </location>
</feature>
<dbReference type="InterPro" id="IPR043429">
    <property type="entry name" value="ArtM/GltK/GlnP/TcyL/YhdX-like"/>
</dbReference>
<dbReference type="Proteomes" id="UP000006190">
    <property type="component" value="Unassembled WGS sequence"/>
</dbReference>
<feature type="transmembrane region" description="Helical" evidence="9">
    <location>
        <begin position="205"/>
        <end position="223"/>
    </location>
</feature>
<keyword evidence="6" id="KW-0029">Amino-acid transport</keyword>
<dbReference type="PANTHER" id="PTHR30614:SF20">
    <property type="entry name" value="GLUTAMINE TRANSPORT SYSTEM PERMEASE PROTEIN GLNP"/>
    <property type="match status" value="1"/>
</dbReference>
<dbReference type="PROSITE" id="PS50928">
    <property type="entry name" value="ABC_TM1"/>
    <property type="match status" value="1"/>
</dbReference>
<comment type="similarity">
    <text evidence="2">Belongs to the binding-protein-dependent transport system permease family. HisMQ subfamily.</text>
</comment>
<dbReference type="PANTHER" id="PTHR30614">
    <property type="entry name" value="MEMBRANE COMPONENT OF AMINO ACID ABC TRANSPORTER"/>
    <property type="match status" value="1"/>
</dbReference>
<evidence type="ECO:0000256" key="5">
    <source>
        <dbReference type="ARBA" id="ARBA00022692"/>
    </source>
</evidence>
<keyword evidence="4" id="KW-1003">Cell membrane</keyword>
<sequence>MCATIQIDFTKMIPWLPTFLEGTLVTIILSLITVILGTMVGLLVLASKQSDWRILKGVAGLYTTVIRGTPMLLQLFMWLYAFPLIGLVIPPLPFLGSLFGSREFLTAVLALAINSGAYVAEILRGGLESIPKGQWEAGRSLGLSQGQTYRYILMPQAFKVALPGLGNEFITMIKESSIVSVVGVFDLMYTQNIVKSATYSLFEPLILVGLIYLILTTTLTGLMKGLEAKLNVHSQY</sequence>
<evidence type="ECO:0000256" key="1">
    <source>
        <dbReference type="ARBA" id="ARBA00004651"/>
    </source>
</evidence>
<comment type="caution">
    <text evidence="11">The sequence shown here is derived from an EMBL/GenBank/DDBJ whole genome shotgun (WGS) entry which is preliminary data.</text>
</comment>
<dbReference type="Pfam" id="PF00528">
    <property type="entry name" value="BPD_transp_1"/>
    <property type="match status" value="1"/>
</dbReference>
<dbReference type="CDD" id="cd06261">
    <property type="entry name" value="TM_PBP2"/>
    <property type="match status" value="1"/>
</dbReference>
<feature type="transmembrane region" description="Helical" evidence="9">
    <location>
        <begin position="24"/>
        <end position="46"/>
    </location>
</feature>
<dbReference type="RefSeq" id="WP_006309678.1">
    <property type="nucleotide sequence ID" value="NZ_JH601133.1"/>
</dbReference>
<dbReference type="GO" id="GO:0006865">
    <property type="term" value="P:amino acid transport"/>
    <property type="evidence" value="ECO:0007669"/>
    <property type="project" value="UniProtKB-KW"/>
</dbReference>
<evidence type="ECO:0000256" key="6">
    <source>
        <dbReference type="ARBA" id="ARBA00022970"/>
    </source>
</evidence>
<accession>H3NKS0</accession>
<evidence type="ECO:0000256" key="2">
    <source>
        <dbReference type="ARBA" id="ARBA00010072"/>
    </source>
</evidence>
<reference evidence="11 12" key="1">
    <citation type="submission" date="2012-01" db="EMBL/GenBank/DDBJ databases">
        <title>The Genome Sequence of Facklamia languida CCUG 37842.</title>
        <authorList>
            <consortium name="The Broad Institute Genome Sequencing Platform"/>
            <person name="Earl A."/>
            <person name="Ward D."/>
            <person name="Feldgarden M."/>
            <person name="Gevers D."/>
            <person name="Huys G."/>
            <person name="Young S.K."/>
            <person name="Zeng Q."/>
            <person name="Gargeya S."/>
            <person name="Fitzgerald M."/>
            <person name="Haas B."/>
            <person name="Abouelleil A."/>
            <person name="Alvarado L."/>
            <person name="Arachchi H.M."/>
            <person name="Berlin A."/>
            <person name="Chapman S.B."/>
            <person name="Gearin G."/>
            <person name="Goldberg J."/>
            <person name="Griggs A."/>
            <person name="Gujja S."/>
            <person name="Hansen M."/>
            <person name="Heiman D."/>
            <person name="Howarth C."/>
            <person name="Larimer J."/>
            <person name="Lui A."/>
            <person name="MacDonald P.J.P."/>
            <person name="McCowen C."/>
            <person name="Montmayeur A."/>
            <person name="Murphy C."/>
            <person name="Neiman D."/>
            <person name="Pearson M."/>
            <person name="Priest M."/>
            <person name="Roberts A."/>
            <person name="Saif S."/>
            <person name="Shea T."/>
            <person name="Sisk P."/>
            <person name="Stolte C."/>
            <person name="Sykes S."/>
            <person name="Wortman J."/>
            <person name="Nusbaum C."/>
            <person name="Birren B."/>
        </authorList>
    </citation>
    <scope>NUCLEOTIDE SEQUENCE [LARGE SCALE GENOMIC DNA]</scope>
    <source>
        <strain evidence="11 12">CCUG 37842</strain>
    </source>
</reference>